<accession>A0A6J4RVS1</accession>
<name>A0A6J4RVS1_9ACTN</name>
<feature type="compositionally biased region" description="Low complexity" evidence="1">
    <location>
        <begin position="119"/>
        <end position="148"/>
    </location>
</feature>
<evidence type="ECO:0000256" key="1">
    <source>
        <dbReference type="SAM" id="MobiDB-lite"/>
    </source>
</evidence>
<organism evidence="2">
    <name type="scientific">uncultured Solirubrobacteraceae bacterium</name>
    <dbReference type="NCBI Taxonomy" id="1162706"/>
    <lineage>
        <taxon>Bacteria</taxon>
        <taxon>Bacillati</taxon>
        <taxon>Actinomycetota</taxon>
        <taxon>Thermoleophilia</taxon>
        <taxon>Solirubrobacterales</taxon>
        <taxon>Solirubrobacteraceae</taxon>
        <taxon>environmental samples</taxon>
    </lineage>
</organism>
<evidence type="ECO:0000313" key="2">
    <source>
        <dbReference type="EMBL" id="CAA9482348.1"/>
    </source>
</evidence>
<reference evidence="2" key="1">
    <citation type="submission" date="2020-02" db="EMBL/GenBank/DDBJ databases">
        <authorList>
            <person name="Meier V. D."/>
        </authorList>
    </citation>
    <scope>NUCLEOTIDE SEQUENCE</scope>
    <source>
        <strain evidence="2">AVDCRST_MAG65</strain>
    </source>
</reference>
<protein>
    <submittedName>
        <fullName evidence="2">Uncharacterized protein</fullName>
    </submittedName>
</protein>
<proteinExistence type="predicted"/>
<feature type="compositionally biased region" description="Basic residues" evidence="1">
    <location>
        <begin position="89"/>
        <end position="104"/>
    </location>
</feature>
<feature type="region of interest" description="Disordered" evidence="1">
    <location>
        <begin position="86"/>
        <end position="148"/>
    </location>
</feature>
<feature type="non-terminal residue" evidence="2">
    <location>
        <position position="148"/>
    </location>
</feature>
<sequence length="148" mass="15789">WLRRAPSAPTTRRCPATCAAVRCCAANSPMPSSREASVVRSASCASRAPSTRAGSERPGWTSWGWVALVRRVAAAGGSIGCAGIASARVSRRPRPRPPRWRLRSVRVAATPGRMRRRFPPASGPRRASRATSAPSRPTPTSRCSARST</sequence>
<dbReference type="AlphaFoldDB" id="A0A6J4RVS1"/>
<gene>
    <name evidence="2" type="ORF">AVDCRST_MAG65-1514</name>
</gene>
<dbReference type="EMBL" id="CADCVL010000257">
    <property type="protein sequence ID" value="CAA9482348.1"/>
    <property type="molecule type" value="Genomic_DNA"/>
</dbReference>
<feature type="non-terminal residue" evidence="2">
    <location>
        <position position="1"/>
    </location>
</feature>